<feature type="domain" description="Aminoglycoside phosphotransferase" evidence="1">
    <location>
        <begin position="103"/>
        <end position="280"/>
    </location>
</feature>
<protein>
    <recommendedName>
        <fullName evidence="1">Aminoglycoside phosphotransferase domain-containing protein</fullName>
    </recommendedName>
</protein>
<dbReference type="EMBL" id="JXAK01000088">
    <property type="protein sequence ID" value="KIL37904.1"/>
    <property type="molecule type" value="Genomic_DNA"/>
</dbReference>
<gene>
    <name evidence="2" type="ORF">SD70_29970</name>
</gene>
<sequence>MRPFVGNKGIESLTQNSKDMLLSVHSCERLWSSMREPKPYWRDVPLELRKQVEGIMASSIRTAARVFGGYGPSATFRIFLEDGRTIFAKGAGQGSIAENWRVLPFEEAVYRDVAAIAPISPRYFGSVRADGWHLLLLEDLQHAKKVPPWSEALALQAIRDIAAFHVRGLSEAGKVEAMASKGITDNWLNIKNNSDERNDFLGLFEENRNEAEAWLDAAIDTLIRMEAELMRPDQPWGFIHKDIRSDNLRFRNGSLVLFDWALACRGPLLFDAGFFFPSIEGEGGPAAERLLPEYKRVMTAHGIDFPVFAEQSVAVATAGFFAARAGKPPIPLLPRLRYIQRLQLGPALRWSSNLLGLPSPPKVNFIG</sequence>
<organism evidence="2 3">
    <name type="scientific">Gordoniibacillus kamchatkensis</name>
    <dbReference type="NCBI Taxonomy" id="1590651"/>
    <lineage>
        <taxon>Bacteria</taxon>
        <taxon>Bacillati</taxon>
        <taxon>Bacillota</taxon>
        <taxon>Bacilli</taxon>
        <taxon>Bacillales</taxon>
        <taxon>Paenibacillaceae</taxon>
        <taxon>Gordoniibacillus</taxon>
    </lineage>
</organism>
<evidence type="ECO:0000313" key="3">
    <source>
        <dbReference type="Proteomes" id="UP000031967"/>
    </source>
</evidence>
<accession>A0ABR5AA20</accession>
<name>A0ABR5AA20_9BACL</name>
<proteinExistence type="predicted"/>
<dbReference type="Pfam" id="PF01636">
    <property type="entry name" value="APH"/>
    <property type="match status" value="1"/>
</dbReference>
<evidence type="ECO:0000313" key="2">
    <source>
        <dbReference type="EMBL" id="KIL37904.1"/>
    </source>
</evidence>
<keyword evidence="3" id="KW-1185">Reference proteome</keyword>
<dbReference type="SUPFAM" id="SSF56112">
    <property type="entry name" value="Protein kinase-like (PK-like)"/>
    <property type="match status" value="1"/>
</dbReference>
<dbReference type="Proteomes" id="UP000031967">
    <property type="component" value="Unassembled WGS sequence"/>
</dbReference>
<dbReference type="Gene3D" id="3.90.1200.10">
    <property type="match status" value="1"/>
</dbReference>
<comment type="caution">
    <text evidence="2">The sequence shown here is derived from an EMBL/GenBank/DDBJ whole genome shotgun (WGS) entry which is preliminary data.</text>
</comment>
<evidence type="ECO:0000259" key="1">
    <source>
        <dbReference type="Pfam" id="PF01636"/>
    </source>
</evidence>
<reference evidence="2 3" key="1">
    <citation type="submission" date="2014-12" db="EMBL/GenBank/DDBJ databases">
        <title>Draft genome sequence of Paenibacillus kamchatkensis strain B-2647.</title>
        <authorList>
            <person name="Karlyshev A.V."/>
            <person name="Kudryashova E.B."/>
        </authorList>
    </citation>
    <scope>NUCLEOTIDE SEQUENCE [LARGE SCALE GENOMIC DNA]</scope>
    <source>
        <strain evidence="2 3">VKM B-2647</strain>
    </source>
</reference>
<dbReference type="InterPro" id="IPR002575">
    <property type="entry name" value="Aminoglycoside_PTrfase"/>
</dbReference>
<dbReference type="InterPro" id="IPR011009">
    <property type="entry name" value="Kinase-like_dom_sf"/>
</dbReference>